<feature type="binding site" evidence="10">
    <location>
        <position position="533"/>
    </location>
    <ligand>
        <name>Mg(2+)</name>
        <dbReference type="ChEBI" id="CHEBI:18420"/>
        <label>1</label>
        <note>catalytic</note>
    </ligand>
</feature>
<comment type="caution">
    <text evidence="13">The sequence shown here is derived from an EMBL/GenBank/DDBJ whole genome shotgun (WGS) entry which is preliminary data.</text>
</comment>
<dbReference type="Proteomes" id="UP001601444">
    <property type="component" value="Unassembled WGS sequence"/>
</dbReference>
<evidence type="ECO:0000256" key="5">
    <source>
        <dbReference type="ARBA" id="ARBA00022840"/>
    </source>
</evidence>
<keyword evidence="8" id="KW-0238">DNA-binding</keyword>
<dbReference type="InterPro" id="IPR014721">
    <property type="entry name" value="Ribsml_uS5_D2-typ_fold_subgr"/>
</dbReference>
<dbReference type="SMART" id="SM00433">
    <property type="entry name" value="TOP2c"/>
    <property type="match status" value="1"/>
</dbReference>
<dbReference type="PROSITE" id="PS00177">
    <property type="entry name" value="TOPOISOMERASE_II"/>
    <property type="match status" value="1"/>
</dbReference>
<dbReference type="NCBIfam" id="TIGR01059">
    <property type="entry name" value="gyrB"/>
    <property type="match status" value="1"/>
</dbReference>
<comment type="subcellular location">
    <subcellularLocation>
        <location evidence="10">Cytoplasm</location>
    </subcellularLocation>
</comment>
<dbReference type="SMART" id="SM00387">
    <property type="entry name" value="HATPase_c"/>
    <property type="match status" value="1"/>
</dbReference>
<dbReference type="InterPro" id="IPR001241">
    <property type="entry name" value="Topo_IIA"/>
</dbReference>
<sequence length="676" mass="74132">MAANDSNASGKQGYGASSITVLEGLEAVRKRPGMYIGSTGERGLHHLIWEVVDNSVDEAMAGYATRVDVTLLADGGVEVVDDGRGIPTGMHAQGIPTVEVVMTQLHAGGKFDSDSYAVSGGLHGVGISVVNALSSKLEAEIDNDGYHWTQVYKDAKPGQLIQGEPTKRTGTTIRFWADPEIFETTTYNFETVSRRLQEMAFLNKGLTITLTDQRVSENDVTDEVVSETAEAPKHAEEGAEAPAEPKVKTRTYHYPGGLVDFVRHINRTKTPIHNSVVGFTGKGTGHELEVAMQWNSGYSESVHTFANTINTHEGGTHEEGFRAALTTVVNKYAKEKKLLKEKDGNLTGDDIREGLAAIVSVKVGEPQFEGQTKTKLGNTEVKSFVQRACNEHLTHWFEANPADAKTIVQKAVSSAQARVAARKARELVRRKSATDLGGLPGKLADCRSKDPSKSEIYIVEGDSAGGSAKSGRDSMYQAILPLRGKIINVEKARIDRVLKNNEVQSIITAFGTGIHDEFDIAKLRYHKIVLMADADVDGQHISTLLLTLLFRFMRPLIEHGHVYLAQPPLYKLKWQRSEPEFAYSDRERDGLLEAGLAAGKKINKDDGVQRYKGLGEMNAKELWETTMDPAVRVLRQVTLDDAAAADELFSVLMGEDVEARRSFITRNAKDVRFLDV</sequence>
<dbReference type="InterPro" id="IPR000565">
    <property type="entry name" value="Topo_IIA_B"/>
</dbReference>
<dbReference type="InterPro" id="IPR036890">
    <property type="entry name" value="HATPase_C_sf"/>
</dbReference>
<keyword evidence="9 10" id="KW-0413">Isomerase</keyword>
<keyword evidence="5 10" id="KW-0067">ATP-binding</keyword>
<dbReference type="Gene3D" id="3.30.230.10">
    <property type="match status" value="1"/>
</dbReference>
<dbReference type="InterPro" id="IPR013760">
    <property type="entry name" value="Topo_IIA-like_dom_sf"/>
</dbReference>
<comment type="miscellaneous">
    <text evidence="10">Few gyrases are as efficient as E.coli at forming negative supercoils. Not all organisms have 2 type II topoisomerases; in organisms with a single type II topoisomerase this enzyme also has to decatenate newly replicated chromosomes.</text>
</comment>
<keyword evidence="7 10" id="KW-0799">Topoisomerase</keyword>
<accession>A0ABW6PGB7</accession>
<organism evidence="13 14">
    <name type="scientific">Nocardia thailandica</name>
    <dbReference type="NCBI Taxonomy" id="257275"/>
    <lineage>
        <taxon>Bacteria</taxon>
        <taxon>Bacillati</taxon>
        <taxon>Actinomycetota</taxon>
        <taxon>Actinomycetes</taxon>
        <taxon>Mycobacteriales</taxon>
        <taxon>Nocardiaceae</taxon>
        <taxon>Nocardia</taxon>
    </lineage>
</organism>
<comment type="similarity">
    <text evidence="2 10">Belongs to the type II topoisomerase GyrB family.</text>
</comment>
<dbReference type="Gene3D" id="3.30.565.10">
    <property type="entry name" value="Histidine kinase-like ATPase, C-terminal domain"/>
    <property type="match status" value="1"/>
</dbReference>
<evidence type="ECO:0000256" key="6">
    <source>
        <dbReference type="ARBA" id="ARBA00022842"/>
    </source>
</evidence>
<evidence type="ECO:0000256" key="7">
    <source>
        <dbReference type="ARBA" id="ARBA00023029"/>
    </source>
</evidence>
<dbReference type="CDD" id="cd16928">
    <property type="entry name" value="HATPase_GyrB-like"/>
    <property type="match status" value="1"/>
</dbReference>
<keyword evidence="6 10" id="KW-0460">Magnesium</keyword>
<dbReference type="InterPro" id="IPR003594">
    <property type="entry name" value="HATPase_dom"/>
</dbReference>
<keyword evidence="4 10" id="KW-0547">Nucleotide-binding</keyword>
<dbReference type="SUPFAM" id="SSF56719">
    <property type="entry name" value="Type II DNA topoisomerase"/>
    <property type="match status" value="1"/>
</dbReference>
<feature type="binding site" evidence="10">
    <location>
        <position position="535"/>
    </location>
    <ligand>
        <name>Mg(2+)</name>
        <dbReference type="ChEBI" id="CHEBI:18420"/>
        <label>2</label>
    </ligand>
</feature>
<evidence type="ECO:0000256" key="11">
    <source>
        <dbReference type="SAM" id="MobiDB-lite"/>
    </source>
</evidence>
<dbReference type="PROSITE" id="PS50880">
    <property type="entry name" value="TOPRIM"/>
    <property type="match status" value="1"/>
</dbReference>
<feature type="compositionally biased region" description="Basic and acidic residues" evidence="11">
    <location>
        <begin position="230"/>
        <end position="247"/>
    </location>
</feature>
<comment type="catalytic activity">
    <reaction evidence="1 10">
        <text>ATP-dependent breakage, passage and rejoining of double-stranded DNA.</text>
        <dbReference type="EC" id="5.6.2.2"/>
    </reaction>
</comment>
<dbReference type="InterPro" id="IPR011557">
    <property type="entry name" value="GyrB"/>
</dbReference>
<name>A0ABW6PGB7_9NOCA</name>
<feature type="site" description="Interaction with DNA" evidence="10">
    <location>
        <position position="488"/>
    </location>
</feature>
<dbReference type="GO" id="GO:0003918">
    <property type="term" value="F:DNA topoisomerase type II (double strand cut, ATP-hydrolyzing) activity"/>
    <property type="evidence" value="ECO:0007669"/>
    <property type="project" value="UniProtKB-EC"/>
</dbReference>
<dbReference type="InterPro" id="IPR018522">
    <property type="entry name" value="TopoIIA_CS"/>
</dbReference>
<dbReference type="InterPro" id="IPR013506">
    <property type="entry name" value="Topo_IIA_bsu_dom2"/>
</dbReference>
<dbReference type="SUPFAM" id="SSF54211">
    <property type="entry name" value="Ribosomal protein S5 domain 2-like"/>
    <property type="match status" value="1"/>
</dbReference>
<dbReference type="SUPFAM" id="SSF55874">
    <property type="entry name" value="ATPase domain of HSP90 chaperone/DNA topoisomerase II/histidine kinase"/>
    <property type="match status" value="1"/>
</dbReference>
<feature type="binding site" evidence="10">
    <location>
        <position position="533"/>
    </location>
    <ligand>
        <name>Mg(2+)</name>
        <dbReference type="ChEBI" id="CHEBI:18420"/>
        <label>2</label>
    </ligand>
</feature>
<dbReference type="RefSeq" id="WP_387698689.1">
    <property type="nucleotide sequence ID" value="NZ_JBIAMX010000001.1"/>
</dbReference>
<feature type="region of interest" description="Disordered" evidence="11">
    <location>
        <begin position="227"/>
        <end position="247"/>
    </location>
</feature>
<dbReference type="Gene3D" id="3.40.50.670">
    <property type="match status" value="1"/>
</dbReference>
<dbReference type="InterPro" id="IPR013759">
    <property type="entry name" value="Topo_IIA_B_C"/>
</dbReference>
<evidence type="ECO:0000256" key="1">
    <source>
        <dbReference type="ARBA" id="ARBA00000185"/>
    </source>
</evidence>
<feature type="site" description="Interaction with DNA" evidence="10">
    <location>
        <position position="485"/>
    </location>
</feature>
<dbReference type="NCBIfam" id="NF004189">
    <property type="entry name" value="PRK05644.1"/>
    <property type="match status" value="1"/>
</dbReference>
<dbReference type="EC" id="5.6.2.2" evidence="10"/>
<keyword evidence="10" id="KW-0963">Cytoplasm</keyword>
<feature type="binding site" evidence="10">
    <location>
        <position position="460"/>
    </location>
    <ligand>
        <name>Mg(2+)</name>
        <dbReference type="ChEBI" id="CHEBI:18420"/>
        <label>1</label>
        <note>catalytic</note>
    </ligand>
</feature>
<evidence type="ECO:0000256" key="10">
    <source>
        <dbReference type="HAMAP-Rule" id="MF_01898"/>
    </source>
</evidence>
<evidence type="ECO:0000313" key="14">
    <source>
        <dbReference type="Proteomes" id="UP001601444"/>
    </source>
</evidence>
<dbReference type="PANTHER" id="PTHR45866:SF1">
    <property type="entry name" value="DNA GYRASE SUBUNIT B, MITOCHONDRIAL"/>
    <property type="match status" value="1"/>
</dbReference>
<dbReference type="PRINTS" id="PR00418">
    <property type="entry name" value="TPI2FAMILY"/>
</dbReference>
<feature type="domain" description="Toprim" evidence="12">
    <location>
        <begin position="454"/>
        <end position="568"/>
    </location>
</feature>
<dbReference type="Pfam" id="PF00204">
    <property type="entry name" value="DNA_gyraseB"/>
    <property type="match status" value="1"/>
</dbReference>
<evidence type="ECO:0000256" key="4">
    <source>
        <dbReference type="ARBA" id="ARBA00022741"/>
    </source>
</evidence>
<evidence type="ECO:0000259" key="12">
    <source>
        <dbReference type="PROSITE" id="PS50880"/>
    </source>
</evidence>
<proteinExistence type="inferred from homology"/>
<evidence type="ECO:0000256" key="2">
    <source>
        <dbReference type="ARBA" id="ARBA00010708"/>
    </source>
</evidence>
<evidence type="ECO:0000256" key="9">
    <source>
        <dbReference type="ARBA" id="ARBA00023235"/>
    </source>
</evidence>
<dbReference type="HAMAP" id="MF_01898">
    <property type="entry name" value="GyrB"/>
    <property type="match status" value="1"/>
</dbReference>
<keyword evidence="14" id="KW-1185">Reference proteome</keyword>
<dbReference type="InterPro" id="IPR002288">
    <property type="entry name" value="DNA_gyrase_B_C"/>
</dbReference>
<evidence type="ECO:0000256" key="3">
    <source>
        <dbReference type="ARBA" id="ARBA00022723"/>
    </source>
</evidence>
<comment type="subunit">
    <text evidence="10">Heterotetramer, composed of two GyrA and two GyrB chains. In the heterotetramer, GyrA contains the active site tyrosine that forms a transient covalent intermediate with DNA, while GyrB binds cofactors and catalyzes ATP hydrolysis.</text>
</comment>
<dbReference type="CDD" id="cd00822">
    <property type="entry name" value="TopoII_Trans_DNA_gyrase"/>
    <property type="match status" value="1"/>
</dbReference>
<evidence type="ECO:0000313" key="13">
    <source>
        <dbReference type="EMBL" id="MFF0541450.1"/>
    </source>
</evidence>
<gene>
    <name evidence="10 13" type="primary">gyrB</name>
    <name evidence="13" type="ORF">ACFYTF_01260</name>
</gene>
<dbReference type="Pfam" id="PF00986">
    <property type="entry name" value="DNA_gyraseB_C"/>
    <property type="match status" value="1"/>
</dbReference>
<protein>
    <recommendedName>
        <fullName evidence="10">DNA gyrase subunit B</fullName>
        <ecNumber evidence="10">5.6.2.2</ecNumber>
    </recommendedName>
</protein>
<dbReference type="InterPro" id="IPR020568">
    <property type="entry name" value="Ribosomal_Su5_D2-typ_SF"/>
</dbReference>
<reference evidence="13 14" key="1">
    <citation type="submission" date="2024-10" db="EMBL/GenBank/DDBJ databases">
        <title>The Natural Products Discovery Center: Release of the First 8490 Sequenced Strains for Exploring Actinobacteria Biosynthetic Diversity.</title>
        <authorList>
            <person name="Kalkreuter E."/>
            <person name="Kautsar S.A."/>
            <person name="Yang D."/>
            <person name="Bader C.D."/>
            <person name="Teijaro C.N."/>
            <person name="Fluegel L."/>
            <person name="Davis C.M."/>
            <person name="Simpson J.R."/>
            <person name="Lauterbach L."/>
            <person name="Steele A.D."/>
            <person name="Gui C."/>
            <person name="Meng S."/>
            <person name="Li G."/>
            <person name="Viehrig K."/>
            <person name="Ye F."/>
            <person name="Su P."/>
            <person name="Kiefer A.F."/>
            <person name="Nichols A."/>
            <person name="Cepeda A.J."/>
            <person name="Yan W."/>
            <person name="Fan B."/>
            <person name="Jiang Y."/>
            <person name="Adhikari A."/>
            <person name="Zheng C.-J."/>
            <person name="Schuster L."/>
            <person name="Cowan T.M."/>
            <person name="Smanski M.J."/>
            <person name="Chevrette M.G."/>
            <person name="De Carvalho L.P.S."/>
            <person name="Shen B."/>
        </authorList>
    </citation>
    <scope>NUCLEOTIDE SEQUENCE [LARGE SCALE GENOMIC DNA]</scope>
    <source>
        <strain evidence="13 14">NPDC004045</strain>
    </source>
</reference>
<keyword evidence="3 10" id="KW-0479">Metal-binding</keyword>
<dbReference type="PRINTS" id="PR01159">
    <property type="entry name" value="DNAGYRASEB"/>
</dbReference>
<comment type="function">
    <text evidence="10">A type II topoisomerase that negatively supercoils closed circular double-stranded (ds) DNA in an ATP-dependent manner to modulate DNA topology and maintain chromosomes in an underwound state. Negative supercoiling favors strand separation, and DNA replication, transcription, recombination and repair, all of which involve strand separation. Also able to catalyze the interconversion of other topological isomers of dsDNA rings, including catenanes and knotted rings. Type II topoisomerases break and join 2 DNA strands simultaneously in an ATP-dependent manner.</text>
</comment>
<dbReference type="Pfam" id="PF01751">
    <property type="entry name" value="Toprim"/>
    <property type="match status" value="1"/>
</dbReference>
<dbReference type="EMBL" id="JBIAMX010000001">
    <property type="protein sequence ID" value="MFF0541450.1"/>
    <property type="molecule type" value="Genomic_DNA"/>
</dbReference>
<dbReference type="PANTHER" id="PTHR45866">
    <property type="entry name" value="DNA GYRASE/TOPOISOMERASE SUBUNIT B"/>
    <property type="match status" value="1"/>
</dbReference>
<dbReference type="Pfam" id="PF02518">
    <property type="entry name" value="HATPase_c"/>
    <property type="match status" value="1"/>
</dbReference>
<comment type="cofactor">
    <cofactor evidence="10">
        <name>Mg(2+)</name>
        <dbReference type="ChEBI" id="CHEBI:18420"/>
    </cofactor>
    <cofactor evidence="10">
        <name>Mn(2+)</name>
        <dbReference type="ChEBI" id="CHEBI:29035"/>
    </cofactor>
    <cofactor evidence="10">
        <name>Ca(2+)</name>
        <dbReference type="ChEBI" id="CHEBI:29108"/>
    </cofactor>
    <text evidence="10">Binds two Mg(2+) per subunit. The magnesium ions form salt bridges with both the protein and the DNA. Can also accept other divalent metal cations, such as Mn(2+) or Ca(2+).</text>
</comment>
<evidence type="ECO:0000256" key="8">
    <source>
        <dbReference type="ARBA" id="ARBA00023125"/>
    </source>
</evidence>
<dbReference type="InterPro" id="IPR006171">
    <property type="entry name" value="TOPRIM_dom"/>
</dbReference>